<comment type="caution">
    <text evidence="1">The sequence shown here is derived from an EMBL/GenBank/DDBJ whole genome shotgun (WGS) entry which is preliminary data.</text>
</comment>
<dbReference type="AlphaFoldDB" id="A0ABD0JM42"/>
<proteinExistence type="predicted"/>
<dbReference type="Proteomes" id="UP001519460">
    <property type="component" value="Unassembled WGS sequence"/>
</dbReference>
<sequence length="489" mass="53151">RDERLVTPVFGTEEATQQNGGQADGVAAFSALAARGPHVHLLSARAEEKCSQVQIGGSAGQVFERMARDTGSRGRFNWLRTIGAQTAHVAVTCRSRADTSGKYSEPTREVIQCPVLHCGTRGGLTNGIVEGDVTRALHSQSPASRLHVRLRASQENQQALDPQRRLCGPDAWDSLHVQLGHVTSPLTLFSCPGCRPAARAGRATDVCARICRPTWPPNKGHKAEAVRTGSAVPFSVADDTSRRGAHRDEDDALTTKERVHWGVMMHSEAAECLKEASHQRRYNAYRNTYSQLLSASQPVTAKVSSPESFAVPTAVRFGAGTPTGSHPPAKSEGILEEMSVWSERAALPCVTCRVLGTSRRVNFGKFKTAAQTELRRYLNTTQTDLYEATVLIAESPGPKLPCQNTTPSISTSTQVSARWMGDHTRIPTPLTQSSHLPSDRDVTEARVAAKAGRHFVLARDRRAVATCRERLREWEKGVDGGVTLRRGAC</sequence>
<keyword evidence="2" id="KW-1185">Reference proteome</keyword>
<feature type="non-terminal residue" evidence="1">
    <location>
        <position position="1"/>
    </location>
</feature>
<accession>A0ABD0JM42</accession>
<protein>
    <submittedName>
        <fullName evidence="1">Uncharacterized protein</fullName>
    </submittedName>
</protein>
<reference evidence="1 2" key="1">
    <citation type="journal article" date="2023" name="Sci. Data">
        <title>Genome assembly of the Korean intertidal mud-creeper Batillaria attramentaria.</title>
        <authorList>
            <person name="Patra A.K."/>
            <person name="Ho P.T."/>
            <person name="Jun S."/>
            <person name="Lee S.J."/>
            <person name="Kim Y."/>
            <person name="Won Y.J."/>
        </authorList>
    </citation>
    <scope>NUCLEOTIDE SEQUENCE [LARGE SCALE GENOMIC DNA]</scope>
    <source>
        <strain evidence="1">Wonlab-2016</strain>
    </source>
</reference>
<organism evidence="1 2">
    <name type="scientific">Batillaria attramentaria</name>
    <dbReference type="NCBI Taxonomy" id="370345"/>
    <lineage>
        <taxon>Eukaryota</taxon>
        <taxon>Metazoa</taxon>
        <taxon>Spiralia</taxon>
        <taxon>Lophotrochozoa</taxon>
        <taxon>Mollusca</taxon>
        <taxon>Gastropoda</taxon>
        <taxon>Caenogastropoda</taxon>
        <taxon>Sorbeoconcha</taxon>
        <taxon>Cerithioidea</taxon>
        <taxon>Batillariidae</taxon>
        <taxon>Batillaria</taxon>
    </lineage>
</organism>
<name>A0ABD0JM42_9CAEN</name>
<gene>
    <name evidence="1" type="ORF">BaRGS_00032857</name>
</gene>
<dbReference type="EMBL" id="JACVVK020000391">
    <property type="protein sequence ID" value="KAK7475889.1"/>
    <property type="molecule type" value="Genomic_DNA"/>
</dbReference>
<evidence type="ECO:0000313" key="2">
    <source>
        <dbReference type="Proteomes" id="UP001519460"/>
    </source>
</evidence>
<evidence type="ECO:0000313" key="1">
    <source>
        <dbReference type="EMBL" id="KAK7475889.1"/>
    </source>
</evidence>